<proteinExistence type="predicted"/>
<dbReference type="PATRIC" id="fig|81857.3.peg.1532"/>
<dbReference type="InterPro" id="IPR036291">
    <property type="entry name" value="NAD(P)-bd_dom_sf"/>
</dbReference>
<evidence type="ECO:0000259" key="1">
    <source>
        <dbReference type="Pfam" id="PF13460"/>
    </source>
</evidence>
<feature type="domain" description="NAD(P)-binding" evidence="1">
    <location>
        <begin position="8"/>
        <end position="188"/>
    </location>
</feature>
<dbReference type="EMBL" id="JQAT01000004">
    <property type="protein sequence ID" value="KRN28070.1"/>
    <property type="molecule type" value="Genomic_DNA"/>
</dbReference>
<sequence length="212" mass="23387">MKNVLILGANGRIARIVRQCLLEHPNKVHVTSYLRNAARITPGQNETVIDGDVMDEHQLSEAMAGQDIVYANLVGNMARMASNVLNAMKINSVQRLIWVTGSGLYHEVPNPFGDWVEKTVGHASKEDTREAARLIESSSIKYTIIRAAVMTDADEIDYELTEKGTPFKGKLIPRKSIADFVVSLIKDPSQHVDGSLGIDKPGSTFEQVLARF</sequence>
<dbReference type="RefSeq" id="WP_057770303.1">
    <property type="nucleotide sequence ID" value="NZ_JQAT01000004.1"/>
</dbReference>
<dbReference type="STRING" id="81857.IV38_GL001520"/>
<dbReference type="GO" id="GO:0042602">
    <property type="term" value="F:riboflavin reductase (NADPH) activity"/>
    <property type="evidence" value="ECO:0007669"/>
    <property type="project" value="TreeGrafter"/>
</dbReference>
<evidence type="ECO:0000313" key="3">
    <source>
        <dbReference type="EMBL" id="KRN31052.1"/>
    </source>
</evidence>
<dbReference type="Gene3D" id="3.40.50.720">
    <property type="entry name" value="NAD(P)-binding Rossmann-like Domain"/>
    <property type="match status" value="1"/>
</dbReference>
<evidence type="ECO:0000313" key="4">
    <source>
        <dbReference type="Proteomes" id="UP000051645"/>
    </source>
</evidence>
<dbReference type="PANTHER" id="PTHR43355:SF2">
    <property type="entry name" value="FLAVIN REDUCTASE (NADPH)"/>
    <property type="match status" value="1"/>
</dbReference>
<dbReference type="Proteomes" id="UP000051751">
    <property type="component" value="Unassembled WGS sequence"/>
</dbReference>
<dbReference type="Pfam" id="PF13460">
    <property type="entry name" value="NAD_binding_10"/>
    <property type="match status" value="1"/>
</dbReference>
<dbReference type="Proteomes" id="UP000051645">
    <property type="component" value="Unassembled WGS sequence"/>
</dbReference>
<dbReference type="AlphaFoldDB" id="A0A0R2G0R8"/>
<name>A0A0R2G0R8_9LACO</name>
<accession>A0A0R2G0R8</accession>
<gene>
    <name evidence="2" type="ORF">IV38_GL001520</name>
    <name evidence="3" type="ORF">IV40_GL001695</name>
</gene>
<dbReference type="SUPFAM" id="SSF51735">
    <property type="entry name" value="NAD(P)-binding Rossmann-fold domains"/>
    <property type="match status" value="1"/>
</dbReference>
<protein>
    <submittedName>
        <fullName evidence="3">NAD-dependent epimerase dehydratase</fullName>
    </submittedName>
</protein>
<reference evidence="4 5" key="1">
    <citation type="journal article" date="2015" name="Genome Announc.">
        <title>Expanding the biotechnology potential of lactobacilli through comparative genomics of 213 strains and associated genera.</title>
        <authorList>
            <person name="Sun Z."/>
            <person name="Harris H.M."/>
            <person name="McCann A."/>
            <person name="Guo C."/>
            <person name="Argimon S."/>
            <person name="Zhang W."/>
            <person name="Yang X."/>
            <person name="Jeffery I.B."/>
            <person name="Cooney J.C."/>
            <person name="Kagawa T.F."/>
            <person name="Liu W."/>
            <person name="Song Y."/>
            <person name="Salvetti E."/>
            <person name="Wrobel A."/>
            <person name="Rasinkangas P."/>
            <person name="Parkhill J."/>
            <person name="Rea M.C."/>
            <person name="O'Sullivan O."/>
            <person name="Ritari J."/>
            <person name="Douillard F.P."/>
            <person name="Paul Ross R."/>
            <person name="Yang R."/>
            <person name="Briner A.E."/>
            <person name="Felis G.E."/>
            <person name="de Vos W.M."/>
            <person name="Barrangou R."/>
            <person name="Klaenhammer T.R."/>
            <person name="Caufield P.W."/>
            <person name="Cui Y."/>
            <person name="Zhang H."/>
            <person name="O'Toole P.W."/>
        </authorList>
    </citation>
    <scope>NUCLEOTIDE SEQUENCE [LARGE SCALE GENOMIC DNA]</scope>
    <source>
        <strain evidence="2 5">ATCC BAA-66</strain>
        <strain evidence="3 4">DSM 13344</strain>
    </source>
</reference>
<dbReference type="OrthoDB" id="9803892at2"/>
<dbReference type="GO" id="GO:0004074">
    <property type="term" value="F:biliverdin reductase [NAD(P)H] activity"/>
    <property type="evidence" value="ECO:0007669"/>
    <property type="project" value="TreeGrafter"/>
</dbReference>
<organism evidence="3 4">
    <name type="scientific">Lactobacillus selangorensis</name>
    <dbReference type="NCBI Taxonomy" id="81857"/>
    <lineage>
        <taxon>Bacteria</taxon>
        <taxon>Bacillati</taxon>
        <taxon>Bacillota</taxon>
        <taxon>Bacilli</taxon>
        <taxon>Lactobacillales</taxon>
        <taxon>Lactobacillaceae</taxon>
        <taxon>Lactobacillus</taxon>
    </lineage>
</organism>
<dbReference type="InterPro" id="IPR016040">
    <property type="entry name" value="NAD(P)-bd_dom"/>
</dbReference>
<evidence type="ECO:0000313" key="5">
    <source>
        <dbReference type="Proteomes" id="UP000051751"/>
    </source>
</evidence>
<comment type="caution">
    <text evidence="3">The sequence shown here is derived from an EMBL/GenBank/DDBJ whole genome shotgun (WGS) entry which is preliminary data.</text>
</comment>
<evidence type="ECO:0000313" key="2">
    <source>
        <dbReference type="EMBL" id="KRN28070.1"/>
    </source>
</evidence>
<dbReference type="InterPro" id="IPR051606">
    <property type="entry name" value="Polyketide_Oxido-like"/>
</dbReference>
<dbReference type="PANTHER" id="PTHR43355">
    <property type="entry name" value="FLAVIN REDUCTASE (NADPH)"/>
    <property type="match status" value="1"/>
</dbReference>
<dbReference type="EMBL" id="JQAZ01000005">
    <property type="protein sequence ID" value="KRN31052.1"/>
    <property type="molecule type" value="Genomic_DNA"/>
</dbReference>
<keyword evidence="4" id="KW-1185">Reference proteome</keyword>